<reference evidence="2 3" key="1">
    <citation type="submission" date="2020-02" db="EMBL/GenBank/DDBJ databases">
        <authorList>
            <person name="Ferguson B K."/>
        </authorList>
    </citation>
    <scope>NUCLEOTIDE SEQUENCE [LARGE SCALE GENOMIC DNA]</scope>
</reference>
<keyword evidence="3" id="KW-1185">Reference proteome</keyword>
<feature type="compositionally biased region" description="Basic and acidic residues" evidence="1">
    <location>
        <begin position="60"/>
        <end position="80"/>
    </location>
</feature>
<sequence>MFRLTLSERRQRTIRKIPCGRLGSRDGLQPTDRPSAPGQFPRQSQRSSALPQLPAHAPHSKVDKFQQAEREATSRQSDFGHRLFSALQSSSGRHESWNRLALSSRTGPSSVQPYVHYPPRQGITQGTMCTYLLPMEKASLQASASSSALHSSWSCSSSALLLFLFLLFY</sequence>
<feature type="compositionally biased region" description="Polar residues" evidence="1">
    <location>
        <begin position="41"/>
        <end position="50"/>
    </location>
</feature>
<evidence type="ECO:0000256" key="1">
    <source>
        <dbReference type="SAM" id="MobiDB-lite"/>
    </source>
</evidence>
<accession>A0A6H5H4P2</accession>
<proteinExistence type="predicted"/>
<dbReference type="EMBL" id="CADCXU010023314">
    <property type="protein sequence ID" value="CAB0010819.1"/>
    <property type="molecule type" value="Genomic_DNA"/>
</dbReference>
<evidence type="ECO:0000313" key="3">
    <source>
        <dbReference type="Proteomes" id="UP000479000"/>
    </source>
</evidence>
<protein>
    <submittedName>
        <fullName evidence="2">Uncharacterized protein</fullName>
    </submittedName>
</protein>
<organism evidence="2 3">
    <name type="scientific">Nesidiocoris tenuis</name>
    <dbReference type="NCBI Taxonomy" id="355587"/>
    <lineage>
        <taxon>Eukaryota</taxon>
        <taxon>Metazoa</taxon>
        <taxon>Ecdysozoa</taxon>
        <taxon>Arthropoda</taxon>
        <taxon>Hexapoda</taxon>
        <taxon>Insecta</taxon>
        <taxon>Pterygota</taxon>
        <taxon>Neoptera</taxon>
        <taxon>Paraneoptera</taxon>
        <taxon>Hemiptera</taxon>
        <taxon>Heteroptera</taxon>
        <taxon>Panheteroptera</taxon>
        <taxon>Cimicomorpha</taxon>
        <taxon>Miridae</taxon>
        <taxon>Dicyphina</taxon>
        <taxon>Nesidiocoris</taxon>
    </lineage>
</organism>
<name>A0A6H5H4P2_9HEMI</name>
<feature type="region of interest" description="Disordered" evidence="1">
    <location>
        <begin position="15"/>
        <end position="80"/>
    </location>
</feature>
<evidence type="ECO:0000313" key="2">
    <source>
        <dbReference type="EMBL" id="CAB0010819.1"/>
    </source>
</evidence>
<gene>
    <name evidence="2" type="ORF">NTEN_LOCUS15817</name>
</gene>
<dbReference type="Proteomes" id="UP000479000">
    <property type="component" value="Unassembled WGS sequence"/>
</dbReference>
<dbReference type="AlphaFoldDB" id="A0A6H5H4P2"/>